<dbReference type="GO" id="GO:0005179">
    <property type="term" value="F:hormone activity"/>
    <property type="evidence" value="ECO:0007669"/>
    <property type="project" value="TreeGrafter"/>
</dbReference>
<dbReference type="GeneID" id="109111997"/>
<dbReference type="GO" id="GO:0014826">
    <property type="term" value="P:vein smooth muscle contraction"/>
    <property type="evidence" value="ECO:0007669"/>
    <property type="project" value="TreeGrafter"/>
</dbReference>
<dbReference type="PROSITE" id="PS00270">
    <property type="entry name" value="ENDOTHELIN"/>
    <property type="match status" value="2"/>
</dbReference>
<dbReference type="GO" id="GO:0006874">
    <property type="term" value="P:intracellular calcium ion homeostasis"/>
    <property type="evidence" value="ECO:0007669"/>
    <property type="project" value="TreeGrafter"/>
</dbReference>
<feature type="domain" description="Endothelin-like toxin" evidence="8">
    <location>
        <begin position="137"/>
        <end position="158"/>
    </location>
</feature>
<evidence type="ECO:0000256" key="3">
    <source>
        <dbReference type="ARBA" id="ARBA00022525"/>
    </source>
</evidence>
<dbReference type="SMART" id="SM00272">
    <property type="entry name" value="END"/>
    <property type="match status" value="2"/>
</dbReference>
<evidence type="ECO:0000259" key="8">
    <source>
        <dbReference type="SMART" id="SM00272"/>
    </source>
</evidence>
<dbReference type="Proteomes" id="UP001155660">
    <property type="component" value="Chromosome B19"/>
</dbReference>
<dbReference type="InterPro" id="IPR001928">
    <property type="entry name" value="Endothln-like_toxin"/>
</dbReference>
<feature type="domain" description="Endothelin-like toxin" evidence="8">
    <location>
        <begin position="85"/>
        <end position="106"/>
    </location>
</feature>
<dbReference type="RefSeq" id="XP_042601518.1">
    <property type="nucleotide sequence ID" value="XM_042745584.1"/>
</dbReference>
<comment type="subcellular location">
    <subcellularLocation>
        <location evidence="1">Secreted</location>
    </subcellularLocation>
</comment>
<name>A0A9Q9XGQ9_CYPCA</name>
<evidence type="ECO:0000256" key="2">
    <source>
        <dbReference type="ARBA" id="ARBA00010959"/>
    </source>
</evidence>
<comment type="function">
    <text evidence="7">Endothelins are endothelium-derived vasoconstrictor peptides. Probable ligand for G-protein coupled receptors EDNRA and EDNRB which activates PTK2B, BCAR1, BCAR3 and, GTPases RAP1 and RHOA cascade in glomerular mesangial cells. Also binds the DEAR/FBXW7-AS1 receptor. Promotes mesenteric arterial wall remodeling via activation of ROCK signaling and subsequent colocalization of NFATC3 with F-actin filaments. NFATC3 then translocates to the nucleus where it subsequently promotes the transcription of the smooth muscle hypertrophy and differentiation marker ACTA2.</text>
</comment>
<dbReference type="PANTHER" id="PTHR13874:SF10">
    <property type="entry name" value="ENDOTHELIN-1"/>
    <property type="match status" value="1"/>
</dbReference>
<keyword evidence="3" id="KW-0964">Secreted</keyword>
<protein>
    <recommendedName>
        <fullName evidence="6">Endothelin-1</fullName>
    </recommendedName>
</protein>
<evidence type="ECO:0000256" key="7">
    <source>
        <dbReference type="ARBA" id="ARBA00046081"/>
    </source>
</evidence>
<evidence type="ECO:0000256" key="5">
    <source>
        <dbReference type="ARBA" id="ARBA00023322"/>
    </source>
</evidence>
<gene>
    <name evidence="9" type="primary">LOC109111997</name>
</gene>
<sequence length="255" mass="28873">MSALRRLQFNRAKQNLLSSLRIYWIITICAESGICIRLNKMDLRIIFPVLSMLSSGFFDLAAPASLGHGTAQGTPISVRHSRTKRCSCASFMDKECVYFCHLDIIWVNTPERTVSYGLGNAPRKKRSITEPVVPKSRCKCADSQDKTCSSFCQPNNAHKAASDKAIHAAQGQDCAEKQCKHKLADKQTKMKQVKNTEHIGDILSRVRAIKRIHLLLEKWRVRQHHRARAWTSKTLPHRDQAKLLSFADPPQDVPE</sequence>
<dbReference type="OrthoDB" id="9362154at2759"/>
<dbReference type="Pfam" id="PF00322">
    <property type="entry name" value="Endothelin"/>
    <property type="match status" value="1"/>
</dbReference>
<evidence type="ECO:0000256" key="4">
    <source>
        <dbReference type="ARBA" id="ARBA00022858"/>
    </source>
</evidence>
<dbReference type="InterPro" id="IPR019764">
    <property type="entry name" value="Endothelin_toxin_CS"/>
</dbReference>
<evidence type="ECO:0000256" key="1">
    <source>
        <dbReference type="ARBA" id="ARBA00004613"/>
    </source>
</evidence>
<comment type="similarity">
    <text evidence="2">Belongs to the endothelin/sarafotoxin family.</text>
</comment>
<dbReference type="InterPro" id="IPR020475">
    <property type="entry name" value="Endothelin"/>
</dbReference>
<organism evidence="9">
    <name type="scientific">Cyprinus carpio</name>
    <name type="common">Common carp</name>
    <dbReference type="NCBI Taxonomy" id="7962"/>
    <lineage>
        <taxon>Eukaryota</taxon>
        <taxon>Metazoa</taxon>
        <taxon>Chordata</taxon>
        <taxon>Craniata</taxon>
        <taxon>Vertebrata</taxon>
        <taxon>Euteleostomi</taxon>
        <taxon>Actinopterygii</taxon>
        <taxon>Neopterygii</taxon>
        <taxon>Teleostei</taxon>
        <taxon>Ostariophysi</taxon>
        <taxon>Cypriniformes</taxon>
        <taxon>Cyprinidae</taxon>
        <taxon>Cyprininae</taxon>
        <taxon>Cyprinus</taxon>
    </lineage>
</organism>
<dbReference type="GO" id="GO:0031708">
    <property type="term" value="F:endothelin B receptor binding"/>
    <property type="evidence" value="ECO:0007669"/>
    <property type="project" value="TreeGrafter"/>
</dbReference>
<dbReference type="GO" id="GO:0005615">
    <property type="term" value="C:extracellular space"/>
    <property type="evidence" value="ECO:0007669"/>
    <property type="project" value="TreeGrafter"/>
</dbReference>
<dbReference type="AlphaFoldDB" id="A0A9Q9XGQ9"/>
<dbReference type="KEGG" id="ccar:109111997"/>
<accession>A0A9Q9XGQ9</accession>
<evidence type="ECO:0000256" key="6">
    <source>
        <dbReference type="ARBA" id="ARBA00040197"/>
    </source>
</evidence>
<keyword evidence="4" id="KW-0838">Vasoactive</keyword>
<keyword evidence="5" id="KW-0839">Vasoconstrictor</keyword>
<evidence type="ECO:0000313" key="9">
    <source>
        <dbReference type="RefSeq" id="XP_042601518.1"/>
    </source>
</evidence>
<dbReference type="PANTHER" id="PTHR13874">
    <property type="entry name" value="ENDOTHELIN"/>
    <property type="match status" value="1"/>
</dbReference>
<dbReference type="GO" id="GO:0003100">
    <property type="term" value="P:regulation of systemic arterial blood pressure by endothelin"/>
    <property type="evidence" value="ECO:0007669"/>
    <property type="project" value="TreeGrafter"/>
</dbReference>
<proteinExistence type="inferred from homology"/>
<dbReference type="GO" id="GO:0031707">
    <property type="term" value="F:endothelin A receptor binding"/>
    <property type="evidence" value="ECO:0007669"/>
    <property type="project" value="TreeGrafter"/>
</dbReference>
<dbReference type="GO" id="GO:0019229">
    <property type="term" value="P:regulation of vasoconstriction"/>
    <property type="evidence" value="ECO:0007669"/>
    <property type="project" value="InterPro"/>
</dbReference>
<reference evidence="9" key="1">
    <citation type="submission" date="2025-08" db="UniProtKB">
        <authorList>
            <consortium name="RefSeq"/>
        </authorList>
    </citation>
    <scope>IDENTIFICATION</scope>
    <source>
        <tissue evidence="9">Muscle</tissue>
    </source>
</reference>